<dbReference type="Proteomes" id="UP000708208">
    <property type="component" value="Unassembled WGS sequence"/>
</dbReference>
<evidence type="ECO:0000313" key="3">
    <source>
        <dbReference type="Proteomes" id="UP000708208"/>
    </source>
</evidence>
<comment type="caution">
    <text evidence="2">The sequence shown here is derived from an EMBL/GenBank/DDBJ whole genome shotgun (WGS) entry which is preliminary data.</text>
</comment>
<feature type="non-terminal residue" evidence="2">
    <location>
        <position position="1"/>
    </location>
</feature>
<dbReference type="EMBL" id="CAJVCH010067198">
    <property type="protein sequence ID" value="CAG7720085.1"/>
    <property type="molecule type" value="Genomic_DNA"/>
</dbReference>
<keyword evidence="3" id="KW-1185">Reference proteome</keyword>
<keyword evidence="1" id="KW-1133">Transmembrane helix</keyword>
<dbReference type="AlphaFoldDB" id="A0A8J2JH14"/>
<keyword evidence="1" id="KW-0472">Membrane</keyword>
<feature type="transmembrane region" description="Helical" evidence="1">
    <location>
        <begin position="7"/>
        <end position="26"/>
    </location>
</feature>
<sequence>MALVTRGYLQVLFAVSASVILLSRGWR</sequence>
<reference evidence="2" key="1">
    <citation type="submission" date="2021-06" db="EMBL/GenBank/DDBJ databases">
        <authorList>
            <person name="Hodson N. C."/>
            <person name="Mongue J. A."/>
            <person name="Jaron S. K."/>
        </authorList>
    </citation>
    <scope>NUCLEOTIDE SEQUENCE</scope>
</reference>
<evidence type="ECO:0000256" key="1">
    <source>
        <dbReference type="SAM" id="Phobius"/>
    </source>
</evidence>
<organism evidence="2 3">
    <name type="scientific">Allacma fusca</name>
    <dbReference type="NCBI Taxonomy" id="39272"/>
    <lineage>
        <taxon>Eukaryota</taxon>
        <taxon>Metazoa</taxon>
        <taxon>Ecdysozoa</taxon>
        <taxon>Arthropoda</taxon>
        <taxon>Hexapoda</taxon>
        <taxon>Collembola</taxon>
        <taxon>Symphypleona</taxon>
        <taxon>Sminthuridae</taxon>
        <taxon>Allacma</taxon>
    </lineage>
</organism>
<protein>
    <submittedName>
        <fullName evidence="2">Uncharacterized protein</fullName>
    </submittedName>
</protein>
<gene>
    <name evidence="2" type="ORF">AFUS01_LOCUS9374</name>
</gene>
<keyword evidence="1" id="KW-0812">Transmembrane</keyword>
<name>A0A8J2JH14_9HEXA</name>
<evidence type="ECO:0000313" key="2">
    <source>
        <dbReference type="EMBL" id="CAG7720085.1"/>
    </source>
</evidence>
<accession>A0A8J2JH14</accession>
<proteinExistence type="predicted"/>